<keyword evidence="2" id="KW-0496">Mitochondrion</keyword>
<reference evidence="2" key="1">
    <citation type="submission" date="2017-09" db="EMBL/GenBank/DDBJ databases">
        <title>Comparative mitogenomic analyses of three chemosynthetic vesicomyid clams.</title>
        <authorList>
            <person name="Liu H."/>
            <person name="Zhang H."/>
            <person name="Cai S."/>
            <person name="Liu J."/>
            <person name="Vrijenhoek R.C."/>
        </authorList>
    </citation>
    <scope>NUCLEOTIDE SEQUENCE</scope>
    <source>
        <strain evidence="2">HZ83 A2-4</strain>
    </source>
</reference>
<dbReference type="EMBL" id="MF959622">
    <property type="protein sequence ID" value="AVK59507.1"/>
    <property type="molecule type" value="Genomic_DNA"/>
</dbReference>
<dbReference type="AlphaFoldDB" id="A0A2P1DME8"/>
<geneLocation type="mitochondrion" evidence="2"/>
<organism evidence="2">
    <name type="scientific">Archivesica sp. 1 Sanya-2018</name>
    <dbReference type="NCBI Taxonomy" id="2175001"/>
    <lineage>
        <taxon>Eukaryota</taxon>
        <taxon>Metazoa</taxon>
        <taxon>Spiralia</taxon>
        <taxon>Lophotrochozoa</taxon>
        <taxon>Mollusca</taxon>
        <taxon>Bivalvia</taxon>
        <taxon>Autobranchia</taxon>
        <taxon>Heteroconchia</taxon>
        <taxon>Euheterodonta</taxon>
        <taxon>Imparidentia</taxon>
        <taxon>Neoheterodontei</taxon>
        <taxon>Venerida</taxon>
        <taxon>Glossoidea</taxon>
        <taxon>Vesicomyidae</taxon>
        <taxon>Archivesica</taxon>
    </lineage>
</organism>
<accession>A0A2P1DME8</accession>
<proteinExistence type="predicted"/>
<name>A0A2P1DME8_9BIVA</name>
<evidence type="ECO:0000313" key="2">
    <source>
        <dbReference type="EMBL" id="AVK59507.1"/>
    </source>
</evidence>
<evidence type="ECO:0000256" key="1">
    <source>
        <dbReference type="SAM" id="Phobius"/>
    </source>
</evidence>
<sequence length="42" mass="5198">MKLLGMPQFSPLFVDFIFLFYWAVFISVFCMLYWVSKREYSF</sequence>
<keyword evidence="1" id="KW-1133">Transmembrane helix</keyword>
<keyword evidence="1" id="KW-0812">Transmembrane</keyword>
<protein>
    <submittedName>
        <fullName evidence="2">ATP synthase F0 subunit 8</fullName>
    </submittedName>
</protein>
<feature type="transmembrane region" description="Helical" evidence="1">
    <location>
        <begin position="12"/>
        <end position="35"/>
    </location>
</feature>
<keyword evidence="1" id="KW-0472">Membrane</keyword>
<gene>
    <name evidence="2" type="primary">atp8</name>
</gene>